<protein>
    <recommendedName>
        <fullName evidence="2">Phosphoribosyltransferase domain-containing protein</fullName>
    </recommendedName>
</protein>
<dbReference type="Pfam" id="PF12710">
    <property type="entry name" value="HAD"/>
    <property type="match status" value="1"/>
</dbReference>
<name>A0A9P4LN88_9PLEO</name>
<sequence>MSVSARECSVEPPSNAAKNPTRAKALDKHENAKVIGIYGMPGSGKTTLLGELKHILDMQRFSFYEGSEMIAKTVSGGLAAFQKLDGQRKTKARQLAIKTIRDNCAKDNTTAVVTGHFMFWREEITFGDIVCTDGNLDTYSQIIYLNVSPETIDNYLSNDATKQRDSYSVAHLRRWQQAELTEISSLCQKHSILFSAIDAHQIAQGKVHDLILDFDLHSEGYNSNYAEDKLDDIVRSYLTGAETVVVIEGDKTLTSHDTGALFYEMVSATQQREQHNCPLKALFSGPLRYTYTAFRQATLLCEETSNDDTYEDICQQVASVATLHAEFVALLRLVARLAPVGAIIACATRWASLQGGRIADGMVVTAAIKANIVTRLQTCHDRSVWAFGDSPLDLEMLKVLDQAVVVMIKEQKRCKSMESALLMAINHENLRSRQVVIPDSSSPRLDIKTLPLLDISSIQFVNALLQDKEQATGLSISVAVETASKLLATPMYDAAIQGPRLREAHQRAGNYFALEHVSRIIGLEHCSISHVLGRPTSGYQLDRESQTTILALIRGGDPMALGVSEAFPRAMYVHVKELHDLQLAT</sequence>
<proteinExistence type="predicted"/>
<evidence type="ECO:0000313" key="3">
    <source>
        <dbReference type="EMBL" id="KAF2030452.1"/>
    </source>
</evidence>
<dbReference type="PRINTS" id="PR00364">
    <property type="entry name" value="DISEASERSIST"/>
</dbReference>
<dbReference type="AlphaFoldDB" id="A0A9P4LN88"/>
<dbReference type="InterPro" id="IPR029057">
    <property type="entry name" value="PRTase-like"/>
</dbReference>
<feature type="region of interest" description="Disordered" evidence="1">
    <location>
        <begin position="1"/>
        <end position="24"/>
    </location>
</feature>
<dbReference type="SUPFAM" id="SSF52540">
    <property type="entry name" value="P-loop containing nucleoside triphosphate hydrolases"/>
    <property type="match status" value="1"/>
</dbReference>
<dbReference type="Gene3D" id="3.40.50.300">
    <property type="entry name" value="P-loop containing nucleotide triphosphate hydrolases"/>
    <property type="match status" value="1"/>
</dbReference>
<comment type="caution">
    <text evidence="3">The sequence shown here is derived from an EMBL/GenBank/DDBJ whole genome shotgun (WGS) entry which is preliminary data.</text>
</comment>
<gene>
    <name evidence="3" type="ORF">EK21DRAFT_100492</name>
</gene>
<dbReference type="EMBL" id="ML978190">
    <property type="protein sequence ID" value="KAF2030452.1"/>
    <property type="molecule type" value="Genomic_DNA"/>
</dbReference>
<dbReference type="InterPro" id="IPR000836">
    <property type="entry name" value="PRTase_dom"/>
</dbReference>
<dbReference type="Gene3D" id="3.40.50.2020">
    <property type="match status" value="1"/>
</dbReference>
<evidence type="ECO:0000313" key="4">
    <source>
        <dbReference type="Proteomes" id="UP000799777"/>
    </source>
</evidence>
<keyword evidence="4" id="KW-1185">Reference proteome</keyword>
<feature type="domain" description="Phosphoribosyltransferase" evidence="2">
    <location>
        <begin position="483"/>
        <end position="576"/>
    </location>
</feature>
<dbReference type="Proteomes" id="UP000799777">
    <property type="component" value="Unassembled WGS sequence"/>
</dbReference>
<organism evidence="3 4">
    <name type="scientific">Setomelanomma holmii</name>
    <dbReference type="NCBI Taxonomy" id="210430"/>
    <lineage>
        <taxon>Eukaryota</taxon>
        <taxon>Fungi</taxon>
        <taxon>Dikarya</taxon>
        <taxon>Ascomycota</taxon>
        <taxon>Pezizomycotina</taxon>
        <taxon>Dothideomycetes</taxon>
        <taxon>Pleosporomycetidae</taxon>
        <taxon>Pleosporales</taxon>
        <taxon>Pleosporineae</taxon>
        <taxon>Phaeosphaeriaceae</taxon>
        <taxon>Setomelanomma</taxon>
    </lineage>
</organism>
<reference evidence="3" key="1">
    <citation type="journal article" date="2020" name="Stud. Mycol.">
        <title>101 Dothideomycetes genomes: a test case for predicting lifestyles and emergence of pathogens.</title>
        <authorList>
            <person name="Haridas S."/>
            <person name="Albert R."/>
            <person name="Binder M."/>
            <person name="Bloem J."/>
            <person name="Labutti K."/>
            <person name="Salamov A."/>
            <person name="Andreopoulos B."/>
            <person name="Baker S."/>
            <person name="Barry K."/>
            <person name="Bills G."/>
            <person name="Bluhm B."/>
            <person name="Cannon C."/>
            <person name="Castanera R."/>
            <person name="Culley D."/>
            <person name="Daum C."/>
            <person name="Ezra D."/>
            <person name="Gonzalez J."/>
            <person name="Henrissat B."/>
            <person name="Kuo A."/>
            <person name="Liang C."/>
            <person name="Lipzen A."/>
            <person name="Lutzoni F."/>
            <person name="Magnuson J."/>
            <person name="Mondo S."/>
            <person name="Nolan M."/>
            <person name="Ohm R."/>
            <person name="Pangilinan J."/>
            <person name="Park H.-J."/>
            <person name="Ramirez L."/>
            <person name="Alfaro M."/>
            <person name="Sun H."/>
            <person name="Tritt A."/>
            <person name="Yoshinaga Y."/>
            <person name="Zwiers L.-H."/>
            <person name="Turgeon B."/>
            <person name="Goodwin S."/>
            <person name="Spatafora J."/>
            <person name="Crous P."/>
            <person name="Grigoriev I."/>
        </authorList>
    </citation>
    <scope>NUCLEOTIDE SEQUENCE</scope>
    <source>
        <strain evidence="3">CBS 110217</strain>
    </source>
</reference>
<evidence type="ECO:0000256" key="1">
    <source>
        <dbReference type="SAM" id="MobiDB-lite"/>
    </source>
</evidence>
<evidence type="ECO:0000259" key="2">
    <source>
        <dbReference type="Pfam" id="PF14681"/>
    </source>
</evidence>
<dbReference type="SUPFAM" id="SSF53271">
    <property type="entry name" value="PRTase-like"/>
    <property type="match status" value="1"/>
</dbReference>
<dbReference type="Pfam" id="PF13207">
    <property type="entry name" value="AAA_17"/>
    <property type="match status" value="1"/>
</dbReference>
<accession>A0A9P4LN88</accession>
<dbReference type="Pfam" id="PF14681">
    <property type="entry name" value="UPRTase"/>
    <property type="match status" value="1"/>
</dbReference>
<dbReference type="OrthoDB" id="5416609at2759"/>
<dbReference type="InterPro" id="IPR027417">
    <property type="entry name" value="P-loop_NTPase"/>
</dbReference>